<dbReference type="PANTHER" id="PTHR24096">
    <property type="entry name" value="LONG-CHAIN-FATTY-ACID--COA LIGASE"/>
    <property type="match status" value="1"/>
</dbReference>
<dbReference type="EMBL" id="QVXO01000033">
    <property type="protein sequence ID" value="RPJ89953.1"/>
    <property type="molecule type" value="Genomic_DNA"/>
</dbReference>
<dbReference type="GO" id="GO:0016405">
    <property type="term" value="F:CoA-ligase activity"/>
    <property type="evidence" value="ECO:0007669"/>
    <property type="project" value="TreeGrafter"/>
</dbReference>
<dbReference type="OrthoDB" id="9766486at2"/>
<evidence type="ECO:0000259" key="2">
    <source>
        <dbReference type="Pfam" id="PF13193"/>
    </source>
</evidence>
<dbReference type="AlphaFoldDB" id="A0A424W9I3"/>
<evidence type="ECO:0000259" key="1">
    <source>
        <dbReference type="Pfam" id="PF00501"/>
    </source>
</evidence>
<feature type="domain" description="AMP-dependent synthetase/ligase" evidence="1">
    <location>
        <begin position="4"/>
        <end position="361"/>
    </location>
</feature>
<evidence type="ECO:0000313" key="3">
    <source>
        <dbReference type="EMBL" id="RPJ89953.1"/>
    </source>
</evidence>
<name>A0A424W9I3_ALCXX</name>
<reference evidence="3 4" key="1">
    <citation type="submission" date="2018-08" db="EMBL/GenBank/DDBJ databases">
        <title>Achromobacter xylosoxidans Genome sequencing and assembly.</title>
        <authorList>
            <person name="Wang R."/>
            <person name="Rensing C."/>
            <person name="Li Y."/>
        </authorList>
    </citation>
    <scope>NUCLEOTIDE SEQUENCE [LARGE SCALE GENOMIC DNA]</scope>
    <source>
        <strain evidence="3 4">GD003A</strain>
    </source>
</reference>
<proteinExistence type="predicted"/>
<gene>
    <name evidence="3" type="ORF">DY367_20240</name>
</gene>
<dbReference type="InterPro" id="IPR025110">
    <property type="entry name" value="AMP-bd_C"/>
</dbReference>
<feature type="domain" description="AMP-binding enzyme C-terminal" evidence="2">
    <location>
        <begin position="417"/>
        <end position="495"/>
    </location>
</feature>
<comment type="caution">
    <text evidence="3">The sequence shown here is derived from an EMBL/GenBank/DDBJ whole genome shotgun (WGS) entry which is preliminary data.</text>
</comment>
<dbReference type="RefSeq" id="WP_118933416.1">
    <property type="nucleotide sequence ID" value="NZ_CP061008.1"/>
</dbReference>
<dbReference type="SUPFAM" id="SSF56801">
    <property type="entry name" value="Acetyl-CoA synthetase-like"/>
    <property type="match status" value="1"/>
</dbReference>
<dbReference type="InterPro" id="IPR000873">
    <property type="entry name" value="AMP-dep_synth/lig_dom"/>
</dbReference>
<organism evidence="3 4">
    <name type="scientific">Alcaligenes xylosoxydans xylosoxydans</name>
    <name type="common">Achromobacter xylosoxidans</name>
    <dbReference type="NCBI Taxonomy" id="85698"/>
    <lineage>
        <taxon>Bacteria</taxon>
        <taxon>Pseudomonadati</taxon>
        <taxon>Pseudomonadota</taxon>
        <taxon>Betaproteobacteria</taxon>
        <taxon>Burkholderiales</taxon>
        <taxon>Alcaligenaceae</taxon>
        <taxon>Achromobacter</taxon>
    </lineage>
</organism>
<evidence type="ECO:0000313" key="4">
    <source>
        <dbReference type="Proteomes" id="UP000285324"/>
    </source>
</evidence>
<dbReference type="Gene3D" id="3.30.300.30">
    <property type="match status" value="1"/>
</dbReference>
<sequence>MSVLEAHAREMPDGIAYRMIPSGTTVTWRELELRSRKCAAALLDAGLQPGDVIAVFLENHPRFFELLWAAHRVGLYYTTISRHLKREEARYIIENCDARVLFYSGHTQAETDADALDARGVLRVSMDGADASAIQYEDWTGRYADDVALPETPEGTDFLYSSGTTGLPKGIKRPLSVANRYFRVGDAPSSAWKAFDRDTVYLSTAPFYHAAPVRWNMAALRAGGSCVMMEKFDAAAALEAIATYGVTHSQWVPTMFIRLLRLPPEERARHDLSTLRYAVHAAAPCPADVKEAMIAWWGPILYEYYSGTELVGRTSLGSDEWLAHRGSVGRPEFGQAHIMSEDGLNELPAGQPGVIYFSGGGSFEYHKDPDKTRGAYNARGWATYGDIGYLDQDGYLYLTDRLSNMIVSGGVNIYPQEAENLLSTHPAVADVAVVGVPNTEFGEEVKAVVQLRDPATASPDLARQLIDYCRDRISPIKCPKSVDFSSDMPRTETGKLLKRLVKQRYWPQA</sequence>
<accession>A0A424W9I3</accession>
<protein>
    <submittedName>
        <fullName evidence="3">Acyl-CoA synthetase</fullName>
    </submittedName>
</protein>
<dbReference type="InterPro" id="IPR042099">
    <property type="entry name" value="ANL_N_sf"/>
</dbReference>
<dbReference type="Pfam" id="PF13193">
    <property type="entry name" value="AMP-binding_C"/>
    <property type="match status" value="1"/>
</dbReference>
<dbReference type="InterPro" id="IPR045851">
    <property type="entry name" value="AMP-bd_C_sf"/>
</dbReference>
<dbReference type="Pfam" id="PF00501">
    <property type="entry name" value="AMP-binding"/>
    <property type="match status" value="1"/>
</dbReference>
<dbReference type="Proteomes" id="UP000285324">
    <property type="component" value="Unassembled WGS sequence"/>
</dbReference>
<dbReference type="PANTHER" id="PTHR24096:SF323">
    <property type="entry name" value="BLR3536 PROTEIN"/>
    <property type="match status" value="1"/>
</dbReference>
<dbReference type="Gene3D" id="3.40.50.12780">
    <property type="entry name" value="N-terminal domain of ligase-like"/>
    <property type="match status" value="1"/>
</dbReference>